<accession>A0A0F9AP39</accession>
<protein>
    <submittedName>
        <fullName evidence="1">Uncharacterized protein</fullName>
    </submittedName>
</protein>
<evidence type="ECO:0000313" key="1">
    <source>
        <dbReference type="EMBL" id="KKK80239.1"/>
    </source>
</evidence>
<dbReference type="EMBL" id="LAZR01053672">
    <property type="protein sequence ID" value="KKK80239.1"/>
    <property type="molecule type" value="Genomic_DNA"/>
</dbReference>
<name>A0A0F9AP39_9ZZZZ</name>
<dbReference type="AlphaFoldDB" id="A0A0F9AP39"/>
<organism evidence="1">
    <name type="scientific">marine sediment metagenome</name>
    <dbReference type="NCBI Taxonomy" id="412755"/>
    <lineage>
        <taxon>unclassified sequences</taxon>
        <taxon>metagenomes</taxon>
        <taxon>ecological metagenomes</taxon>
    </lineage>
</organism>
<proteinExistence type="predicted"/>
<reference evidence="1" key="1">
    <citation type="journal article" date="2015" name="Nature">
        <title>Complex archaea that bridge the gap between prokaryotes and eukaryotes.</title>
        <authorList>
            <person name="Spang A."/>
            <person name="Saw J.H."/>
            <person name="Jorgensen S.L."/>
            <person name="Zaremba-Niedzwiedzka K."/>
            <person name="Martijn J."/>
            <person name="Lind A.E."/>
            <person name="van Eijk R."/>
            <person name="Schleper C."/>
            <person name="Guy L."/>
            <person name="Ettema T.J."/>
        </authorList>
    </citation>
    <scope>NUCLEOTIDE SEQUENCE</scope>
</reference>
<comment type="caution">
    <text evidence="1">The sequence shown here is derived from an EMBL/GenBank/DDBJ whole genome shotgun (WGS) entry which is preliminary data.</text>
</comment>
<gene>
    <name evidence="1" type="ORF">LCGC14_2825470</name>
</gene>
<sequence>MIKIQGNSIDSKFRSVERLIQGAYKRFPKVATAIVPPIPIMGYVDKPADDGTLYRGVIPADGYLSRFCLLVSHYSPEARDAVDFSCEISRQGGLIASSLQTHKTVTIEEINIEVLTGDLLRISVADPSLVSGVGISLIYQVHIKETLVHRVLMAELEQLGDLDNGDQSIS</sequence>